<evidence type="ECO:0008006" key="3">
    <source>
        <dbReference type="Google" id="ProtNLM"/>
    </source>
</evidence>
<dbReference type="EMBL" id="VSIJ01000005">
    <property type="protein sequence ID" value="TXX67373.1"/>
    <property type="molecule type" value="Genomic_DNA"/>
</dbReference>
<comment type="caution">
    <text evidence="1">The sequence shown here is derived from an EMBL/GenBank/DDBJ whole genome shotgun (WGS) entry which is preliminary data.</text>
</comment>
<evidence type="ECO:0000313" key="1">
    <source>
        <dbReference type="EMBL" id="TXX67373.1"/>
    </source>
</evidence>
<dbReference type="Gene3D" id="3.40.50.300">
    <property type="entry name" value="P-loop containing nucleotide triphosphate hydrolases"/>
    <property type="match status" value="1"/>
</dbReference>
<proteinExistence type="predicted"/>
<dbReference type="AlphaFoldDB" id="A0ABD7SRF9"/>
<dbReference type="Proteomes" id="UP000323819">
    <property type="component" value="Unassembled WGS sequence"/>
</dbReference>
<evidence type="ECO:0000313" key="2">
    <source>
        <dbReference type="Proteomes" id="UP000323819"/>
    </source>
</evidence>
<gene>
    <name evidence="1" type="ORF">FXF03_02000</name>
</gene>
<dbReference type="InterPro" id="IPR027417">
    <property type="entry name" value="P-loop_NTPase"/>
</dbReference>
<dbReference type="RefSeq" id="WP_044126052.1">
    <property type="nucleotide sequence ID" value="NZ_JAILXN010000001.1"/>
</dbReference>
<reference evidence="1 2" key="1">
    <citation type="submission" date="2019-06" db="EMBL/GenBank/DDBJ databases">
        <title>Vibrio cholerae phylogeny based on whole-genome sequencing reveals genetic diversity and population strucutre.</title>
        <authorList>
            <person name="Zhiqiu Y."/>
            <person name="Bin L."/>
            <person name="Lingyan J."/>
        </authorList>
    </citation>
    <scope>NUCLEOTIDE SEQUENCE [LARGE SCALE GENOMIC DNA]</scope>
    <source>
        <strain evidence="1 2">N2814</strain>
    </source>
</reference>
<organism evidence="1 2">
    <name type="scientific">Vibrio cholerae</name>
    <dbReference type="NCBI Taxonomy" id="666"/>
    <lineage>
        <taxon>Bacteria</taxon>
        <taxon>Pseudomonadati</taxon>
        <taxon>Pseudomonadota</taxon>
        <taxon>Gammaproteobacteria</taxon>
        <taxon>Vibrionales</taxon>
        <taxon>Vibrionaceae</taxon>
        <taxon>Vibrio</taxon>
    </lineage>
</organism>
<accession>A0ABD7SRF9</accession>
<protein>
    <recommendedName>
        <fullName evidence="3">ATP-binding protein</fullName>
    </recommendedName>
</protein>
<sequence length="1053" mass="119356">MKDKIYSIIKNSFFPVRRVPKSLASYIDLEIPCPIDSNAVVTTSGKRLTILNIKGQVGLLSQDSYKKVNKQLLSLIKRLYKNERVYLAWSFEQDIDNVLAELHRGTSAGRISASKIGVEDNLFFDDVIESNKEHCSVHSSWLAVWTEPKIDYIVENGVPVAVKQENFSLKKFHDQLFSGSANPFLTDAKAIAEHQQNVNMVKDAFHDMECVVIPLSGKAACSFLGQKLNRGFKGSYNLEFADVARLFETTSDPDTIDYTAMQPDVSKCFLGKISDQIAGRSRSIFEDEAVDGMLVDDNYHYSVRVLQLAPKAIIPFNNFKKNLKKVPFRMTFLMKPKKLSFTERLNESLITFGRAAEDNQEAYRQLRYIKAMKQEHGHPEIHLQIMLVTWAKTKDELNRFVELIDSALEDWGGAQAIYDVVSPWQTLISSIGGMSTTCHAHGFIADPDRLVGILPHQRSANMIDSGPIIFRDSETGEPLFFGPQLKCQSYDLTLYLARPRMGKSLLMNSKGVGNLFTETCEGINLLGSLDIGPNMAGAFQLLKMMLSKELGYDQASRLVIAHKWDPSNGNWSVNPLDIGFGQSKPTLIEKSGMLNFYVSVCADPESGKVSDGTTDILSEVIDEVFERSIDVIQGIKYDPHIYPEIHKLLTEKKIRFVNNKIEGKEAIGEDYRLWIEIRDILFQLGYVEFAQLAHVRCIPTIDRIIDELSSNHRLNEKYAKTHPNVIDKIRFSLVKHASSSKHLTRHTTLDLHEARFISFDLKPLASAKNSKSGVIRLFSEYLLAMTIIMRNFSISESILNFEHLNSIYLDYWRDKINKFANLNKCLNLDEWHLLSVKKSLPDGRVISEPVAGAEYLDGLIKEAPKWKLSINIATHSPNDLTQVMRQKATNIFFYSGFDGEEADEIKSLFNLSEDEILALKALHGPQANIGTEMLYIHHINSPYIKGSGRCIKRIEYQCSGSLLWALNTSADDLPHKLRLESEFRDQPWLTALIDTFPNGSMDRERKELSEIMNERGFHDEDGATIETKLYQSVVARLRQLKYSSLTLRLADET</sequence>
<name>A0ABD7SRF9_VIBCL</name>